<reference evidence="14 15" key="1">
    <citation type="submission" date="2019-02" db="EMBL/GenBank/DDBJ databases">
        <title>Genomic Encyclopedia of Type Strains, Phase IV (KMG-IV): sequencing the most valuable type-strain genomes for metagenomic binning, comparative biology and taxonomic classification.</title>
        <authorList>
            <person name="Goeker M."/>
        </authorList>
    </citation>
    <scope>NUCLEOTIDE SEQUENCE [LARGE SCALE GENOMIC DNA]</scope>
    <source>
        <strain evidence="14 15">DSM 10617</strain>
    </source>
</reference>
<dbReference type="CDD" id="cd01174">
    <property type="entry name" value="ribokinase"/>
    <property type="match status" value="1"/>
</dbReference>
<gene>
    <name evidence="12" type="primary">rbsK</name>
    <name evidence="14" type="ORF">EV685_2864</name>
</gene>
<comment type="cofactor">
    <cofactor evidence="12">
        <name>Mg(2+)</name>
        <dbReference type="ChEBI" id="CHEBI:18420"/>
    </cofactor>
    <text evidence="12">Requires a divalent cation, most likely magnesium in vivo, as an electrophilic catalyst to aid phosphoryl group transfer. It is the chelate of the metal and the nucleotide that is the actual substrate.</text>
</comment>
<dbReference type="GO" id="GO:0005829">
    <property type="term" value="C:cytosol"/>
    <property type="evidence" value="ECO:0007669"/>
    <property type="project" value="TreeGrafter"/>
</dbReference>
<dbReference type="GO" id="GO:0004747">
    <property type="term" value="F:ribokinase activity"/>
    <property type="evidence" value="ECO:0007669"/>
    <property type="project" value="UniProtKB-UniRule"/>
</dbReference>
<comment type="caution">
    <text evidence="14">The sequence shown here is derived from an EMBL/GenBank/DDBJ whole genome shotgun (WGS) entry which is preliminary data.</text>
</comment>
<dbReference type="Pfam" id="PF00294">
    <property type="entry name" value="PfkB"/>
    <property type="match status" value="1"/>
</dbReference>
<evidence type="ECO:0000256" key="4">
    <source>
        <dbReference type="ARBA" id="ARBA00022679"/>
    </source>
</evidence>
<dbReference type="PANTHER" id="PTHR10584">
    <property type="entry name" value="SUGAR KINASE"/>
    <property type="match status" value="1"/>
</dbReference>
<evidence type="ECO:0000256" key="11">
    <source>
        <dbReference type="ARBA" id="ARBA00023277"/>
    </source>
</evidence>
<comment type="function">
    <text evidence="12">Catalyzes the phosphorylation of ribose at O-5 in a reaction requiring ATP and magnesium. The resulting D-ribose-5-phosphate can then be used either for sythesis of nucleotides, histidine, and tryptophan, or as a component of the pentose phosphate pathway.</text>
</comment>
<dbReference type="Gene3D" id="3.40.1190.20">
    <property type="match status" value="1"/>
</dbReference>
<feature type="domain" description="Carbohydrate kinase PfkB" evidence="13">
    <location>
        <begin position="9"/>
        <end position="300"/>
    </location>
</feature>
<sequence>MDDRSSEQADVVCLASWNADLVSRVPRPLSRGETLMASAFEVSPGGKGSNASVAAARQGARVAVLARIGGDDFGRMALDLWQREGIATQHVEVVEGERSGVAQIWVYDGGDNSIAVFAGAGAGLGPRHVDAAAATIAAARVVMAPCEVPIEATEAAFALARRHGVFTLLNPAPARPLPDELIALCDLLTPNEGELLALAGLGEDAPLERAAQQLLARGAGAVMVTCGADGVRLFRPGQAPQHEPGWVVDVVDTIGAGDTCTGALAAALARGLSLPEAMRQANAASALAVTGRGAIAAMPDRHGVAALLAQR</sequence>
<dbReference type="PANTHER" id="PTHR10584:SF166">
    <property type="entry name" value="RIBOKINASE"/>
    <property type="match status" value="1"/>
</dbReference>
<comment type="pathway">
    <text evidence="12">Carbohydrate metabolism; D-ribose degradation; D-ribose 5-phosphate from beta-D-ribopyranose: step 2/2.</text>
</comment>
<keyword evidence="5 12" id="KW-0479">Metal-binding</keyword>
<dbReference type="PROSITE" id="PS00584">
    <property type="entry name" value="PFKB_KINASES_2"/>
    <property type="match status" value="1"/>
</dbReference>
<evidence type="ECO:0000256" key="10">
    <source>
        <dbReference type="ARBA" id="ARBA00022958"/>
    </source>
</evidence>
<accession>A0A4Q7LHM1</accession>
<dbReference type="InterPro" id="IPR011877">
    <property type="entry name" value="Ribokinase"/>
</dbReference>
<keyword evidence="11 12" id="KW-0119">Carbohydrate metabolism</keyword>
<feature type="binding site" evidence="12">
    <location>
        <position position="258"/>
    </location>
    <ligand>
        <name>substrate</name>
    </ligand>
</feature>
<proteinExistence type="inferred from homology"/>
<comment type="similarity">
    <text evidence="1">Belongs to the carbohydrate kinase pfkB family.</text>
</comment>
<feature type="binding site" evidence="12">
    <location>
        <position position="293"/>
    </location>
    <ligand>
        <name>K(+)</name>
        <dbReference type="ChEBI" id="CHEBI:29103"/>
    </ligand>
</feature>
<dbReference type="OrthoDB" id="9775849at2"/>
<keyword evidence="4 12" id="KW-0808">Transferase</keyword>
<evidence type="ECO:0000256" key="7">
    <source>
        <dbReference type="ARBA" id="ARBA00022777"/>
    </source>
</evidence>
<dbReference type="RefSeq" id="WP_130482691.1">
    <property type="nucleotide sequence ID" value="NZ_SGWV01000010.1"/>
</dbReference>
<dbReference type="InterPro" id="IPR002139">
    <property type="entry name" value="Ribo/fructo_kinase"/>
</dbReference>
<dbReference type="SUPFAM" id="SSF53613">
    <property type="entry name" value="Ribokinase-like"/>
    <property type="match status" value="1"/>
</dbReference>
<dbReference type="InterPro" id="IPR011611">
    <property type="entry name" value="PfkB_dom"/>
</dbReference>
<dbReference type="InterPro" id="IPR029056">
    <property type="entry name" value="Ribokinase-like"/>
</dbReference>
<feature type="binding site" evidence="12">
    <location>
        <position position="291"/>
    </location>
    <ligand>
        <name>K(+)</name>
        <dbReference type="ChEBI" id="CHEBI:29103"/>
    </ligand>
</feature>
<comment type="activity regulation">
    <text evidence="12">Activated by a monovalent cation that binds near, but not in, the active site. The most likely occupant of the site in vivo is potassium. Ion binding induces a conformational change that may alter substrate affinity.</text>
</comment>
<feature type="binding site" evidence="12">
    <location>
        <begin position="257"/>
        <end position="258"/>
    </location>
    <ligand>
        <name>ATP</name>
        <dbReference type="ChEBI" id="CHEBI:30616"/>
    </ligand>
</feature>
<protein>
    <recommendedName>
        <fullName evidence="3 12">Ribokinase</fullName>
        <shortName evidence="12">RK</shortName>
        <ecNumber evidence="2 12">2.7.1.15</ecNumber>
    </recommendedName>
</protein>
<feature type="binding site" evidence="12">
    <location>
        <begin position="46"/>
        <end position="50"/>
    </location>
    <ligand>
        <name>substrate</name>
    </ligand>
</feature>
<dbReference type="EC" id="2.7.1.15" evidence="2 12"/>
<organism evidence="14 15">
    <name type="scientific">Sphaerotilus mobilis</name>
    <dbReference type="NCBI Taxonomy" id="47994"/>
    <lineage>
        <taxon>Bacteria</taxon>
        <taxon>Pseudomonadati</taxon>
        <taxon>Pseudomonadota</taxon>
        <taxon>Betaproteobacteria</taxon>
        <taxon>Burkholderiales</taxon>
        <taxon>Sphaerotilaceae</taxon>
        <taxon>Sphaerotilus</taxon>
    </lineage>
</organism>
<name>A0A4Q7LHM1_9BURK</name>
<feature type="binding site" evidence="12">
    <location>
        <position position="147"/>
    </location>
    <ligand>
        <name>substrate</name>
    </ligand>
</feature>
<evidence type="ECO:0000259" key="13">
    <source>
        <dbReference type="Pfam" id="PF00294"/>
    </source>
</evidence>
<evidence type="ECO:0000256" key="6">
    <source>
        <dbReference type="ARBA" id="ARBA00022741"/>
    </source>
</evidence>
<evidence type="ECO:0000256" key="3">
    <source>
        <dbReference type="ARBA" id="ARBA00016943"/>
    </source>
</evidence>
<evidence type="ECO:0000256" key="8">
    <source>
        <dbReference type="ARBA" id="ARBA00022840"/>
    </source>
</evidence>
<evidence type="ECO:0000256" key="9">
    <source>
        <dbReference type="ARBA" id="ARBA00022842"/>
    </source>
</evidence>
<evidence type="ECO:0000313" key="14">
    <source>
        <dbReference type="EMBL" id="RZS53237.1"/>
    </source>
</evidence>
<dbReference type="PRINTS" id="PR00990">
    <property type="entry name" value="RIBOKINASE"/>
</dbReference>
<evidence type="ECO:0000256" key="2">
    <source>
        <dbReference type="ARBA" id="ARBA00012035"/>
    </source>
</evidence>
<comment type="caution">
    <text evidence="12">Lacks conserved residue(s) required for the propagation of feature annotation.</text>
</comment>
<feature type="binding site" evidence="12">
    <location>
        <position position="288"/>
    </location>
    <ligand>
        <name>K(+)</name>
        <dbReference type="ChEBI" id="CHEBI:29103"/>
    </ligand>
</feature>
<dbReference type="GO" id="GO:0019303">
    <property type="term" value="P:D-ribose catabolic process"/>
    <property type="evidence" value="ECO:0007669"/>
    <property type="project" value="UniProtKB-UniRule"/>
</dbReference>
<dbReference type="InterPro" id="IPR002173">
    <property type="entry name" value="Carboh/pur_kinase_PfkB_CS"/>
</dbReference>
<keyword evidence="15" id="KW-1185">Reference proteome</keyword>
<dbReference type="GO" id="GO:0005524">
    <property type="term" value="F:ATP binding"/>
    <property type="evidence" value="ECO:0007669"/>
    <property type="project" value="UniProtKB-UniRule"/>
</dbReference>
<keyword evidence="10 12" id="KW-0630">Potassium</keyword>
<dbReference type="EMBL" id="SGWV01000010">
    <property type="protein sequence ID" value="RZS53237.1"/>
    <property type="molecule type" value="Genomic_DNA"/>
</dbReference>
<comment type="similarity">
    <text evidence="12">Belongs to the carbohydrate kinase PfkB family. Ribokinase subfamily.</text>
</comment>
<feature type="active site" description="Proton acceptor" evidence="12">
    <location>
        <position position="258"/>
    </location>
</feature>
<keyword evidence="6 12" id="KW-0547">Nucleotide-binding</keyword>
<evidence type="ECO:0000256" key="12">
    <source>
        <dbReference type="HAMAP-Rule" id="MF_01987"/>
    </source>
</evidence>
<comment type="subcellular location">
    <subcellularLocation>
        <location evidence="12">Cytoplasm</location>
    </subcellularLocation>
</comment>
<keyword evidence="12" id="KW-0963">Cytoplasm</keyword>
<dbReference type="GO" id="GO:0046872">
    <property type="term" value="F:metal ion binding"/>
    <property type="evidence" value="ECO:0007669"/>
    <property type="project" value="UniProtKB-KW"/>
</dbReference>
<dbReference type="HAMAP" id="MF_01987">
    <property type="entry name" value="Ribokinase"/>
    <property type="match status" value="1"/>
</dbReference>
<feature type="binding site" evidence="12">
    <location>
        <position position="282"/>
    </location>
    <ligand>
        <name>ATP</name>
        <dbReference type="ChEBI" id="CHEBI:30616"/>
    </ligand>
</feature>
<keyword evidence="9 12" id="KW-0460">Magnesium</keyword>
<comment type="subunit">
    <text evidence="12">Homodimer.</text>
</comment>
<feature type="binding site" evidence="12">
    <location>
        <begin position="225"/>
        <end position="230"/>
    </location>
    <ligand>
        <name>ATP</name>
        <dbReference type="ChEBI" id="CHEBI:30616"/>
    </ligand>
</feature>
<evidence type="ECO:0000313" key="15">
    <source>
        <dbReference type="Proteomes" id="UP000293433"/>
    </source>
</evidence>
<feature type="binding site" evidence="12">
    <location>
        <position position="252"/>
    </location>
    <ligand>
        <name>K(+)</name>
        <dbReference type="ChEBI" id="CHEBI:29103"/>
    </ligand>
</feature>
<evidence type="ECO:0000256" key="5">
    <source>
        <dbReference type="ARBA" id="ARBA00022723"/>
    </source>
</evidence>
<keyword evidence="8 12" id="KW-0067">ATP-binding</keyword>
<feature type="binding site" evidence="12">
    <location>
        <position position="191"/>
    </location>
    <ligand>
        <name>ATP</name>
        <dbReference type="ChEBI" id="CHEBI:30616"/>
    </ligand>
</feature>
<feature type="binding site" evidence="12">
    <location>
        <begin position="18"/>
        <end position="20"/>
    </location>
    <ligand>
        <name>substrate</name>
    </ligand>
</feature>
<comment type="catalytic activity">
    <reaction evidence="12">
        <text>D-ribose + ATP = D-ribose 5-phosphate + ADP + H(+)</text>
        <dbReference type="Rhea" id="RHEA:13697"/>
        <dbReference type="ChEBI" id="CHEBI:15378"/>
        <dbReference type="ChEBI" id="CHEBI:30616"/>
        <dbReference type="ChEBI" id="CHEBI:47013"/>
        <dbReference type="ChEBI" id="CHEBI:78346"/>
        <dbReference type="ChEBI" id="CHEBI:456216"/>
        <dbReference type="EC" id="2.7.1.15"/>
    </reaction>
</comment>
<keyword evidence="7 12" id="KW-0418">Kinase</keyword>
<dbReference type="AlphaFoldDB" id="A0A4Q7LHM1"/>
<dbReference type="Proteomes" id="UP000293433">
    <property type="component" value="Unassembled WGS sequence"/>
</dbReference>
<evidence type="ECO:0000256" key="1">
    <source>
        <dbReference type="ARBA" id="ARBA00005380"/>
    </source>
</evidence>
<dbReference type="UniPathway" id="UPA00916">
    <property type="reaction ID" value="UER00889"/>
</dbReference>
<feature type="binding site" evidence="12">
    <location>
        <position position="254"/>
    </location>
    <ligand>
        <name>K(+)</name>
        <dbReference type="ChEBI" id="CHEBI:29103"/>
    </ligand>
</feature>